<reference evidence="1 2" key="1">
    <citation type="submission" date="2021-07" db="EMBL/GenBank/DDBJ databases">
        <title>Isolation and characterization of bacteria from a gold mining with a capacity of golden bioaccumulation.</title>
        <authorList>
            <person name="Yang X.J."/>
        </authorList>
    </citation>
    <scope>NUCLEOTIDE SEQUENCE [LARGE SCALE GENOMIC DNA]</scope>
    <source>
        <strain evidence="1 2">Au29</strain>
    </source>
</reference>
<dbReference type="EMBL" id="CP080034">
    <property type="protein sequence ID" value="QYC10027.1"/>
    <property type="molecule type" value="Genomic_DNA"/>
</dbReference>
<evidence type="ECO:0000313" key="2">
    <source>
        <dbReference type="Proteomes" id="UP000824334"/>
    </source>
</evidence>
<sequence length="190" mass="21293">MTYKAGQRRYCQGTDAMKTYAEALEPDARYRIVMTDDPVDGLRPLSFRDHYDMVADLELPAGAPDVVVRIYARALNALIYGWLDYELMVVAAGQALASLEFALKIRLGADAKKMPGLARRLGYAVERNILSAPQKSQWGDDHVLLVHIRNEIAHGSEHVYPPNLAAIIFDRCRALICELNDLPAPSLRKR</sequence>
<protein>
    <recommendedName>
        <fullName evidence="3">DUF4145 domain-containing protein</fullName>
    </recommendedName>
</protein>
<proteinExistence type="predicted"/>
<gene>
    <name evidence="1" type="ORF">KWG56_15905</name>
</gene>
<organism evidence="1 2">
    <name type="scientific">Brevundimonas nasdae</name>
    <dbReference type="NCBI Taxonomy" id="172043"/>
    <lineage>
        <taxon>Bacteria</taxon>
        <taxon>Pseudomonadati</taxon>
        <taxon>Pseudomonadota</taxon>
        <taxon>Alphaproteobacteria</taxon>
        <taxon>Caulobacterales</taxon>
        <taxon>Caulobacteraceae</taxon>
        <taxon>Brevundimonas</taxon>
    </lineage>
</organism>
<dbReference type="RefSeq" id="WP_219352875.1">
    <property type="nucleotide sequence ID" value="NZ_CP080034.1"/>
</dbReference>
<name>A0ABX8TFQ2_9CAUL</name>
<dbReference type="GeneID" id="94376773"/>
<evidence type="ECO:0000313" key="1">
    <source>
        <dbReference type="EMBL" id="QYC10027.1"/>
    </source>
</evidence>
<evidence type="ECO:0008006" key="3">
    <source>
        <dbReference type="Google" id="ProtNLM"/>
    </source>
</evidence>
<keyword evidence="2" id="KW-1185">Reference proteome</keyword>
<dbReference type="Proteomes" id="UP000824334">
    <property type="component" value="Chromosome"/>
</dbReference>
<accession>A0ABX8TFQ2</accession>